<sequence>MTESDKYSPGLDSRLKLLVEVLNELKSDSPAALKKFLKDYKYLFDDEVTFTEKDPPKGIDAICQTDVENDVNQWNPASVIEDVTVIAEKVTLETGFSYDSNSGWYFDEKMNCYYNPNFRLYYYREHNAYYYYDEESKELKFYCTLPSQGESLNLNRTDLMDSSVQDRLDNKHTQFSHINERPKVKYNRSSNDKEEGECSCSDEEVLSHISTPAASEGAQNCILTPVVIEAGPTVFEPDNTKHFAPCIRVVVMSSTLPDLACGTLFIVTCTGGTLGREGDHDVLIPDQLVSKMHCKFQYVKKGRLYIYELIDLGSKNGTYVNGKRLSESLVESLPATISHGSVITVGRTDLLCHIHPQDEICPDCTAASSIMKGPINDFENDKTLKEKHQIEALSIRKKFGLSHLSTTKLPEGYEDRAEVRRKQVGSSHSSEKTETSSVNEPICKRNKGYALLSKMGWKEGETLGKRNEGAISQPILAVDRINKTSGLGCEVSHPMVEKSKKCDISLKTLHRYNQGQ</sequence>
<dbReference type="AlphaFoldDB" id="A0A9P0H4C0"/>
<organism evidence="4 5">
    <name type="scientific">Nezara viridula</name>
    <name type="common">Southern green stink bug</name>
    <name type="synonym">Cimex viridulus</name>
    <dbReference type="NCBI Taxonomy" id="85310"/>
    <lineage>
        <taxon>Eukaryota</taxon>
        <taxon>Metazoa</taxon>
        <taxon>Ecdysozoa</taxon>
        <taxon>Arthropoda</taxon>
        <taxon>Hexapoda</taxon>
        <taxon>Insecta</taxon>
        <taxon>Pterygota</taxon>
        <taxon>Neoptera</taxon>
        <taxon>Paraneoptera</taxon>
        <taxon>Hemiptera</taxon>
        <taxon>Heteroptera</taxon>
        <taxon>Panheteroptera</taxon>
        <taxon>Pentatomomorpha</taxon>
        <taxon>Pentatomoidea</taxon>
        <taxon>Pentatomidae</taxon>
        <taxon>Pentatominae</taxon>
        <taxon>Nezara</taxon>
    </lineage>
</organism>
<proteinExistence type="predicted"/>
<evidence type="ECO:0008006" key="6">
    <source>
        <dbReference type="Google" id="ProtNLM"/>
    </source>
</evidence>
<dbReference type="InterPro" id="IPR041591">
    <property type="entry name" value="OCRE"/>
</dbReference>
<evidence type="ECO:0000256" key="1">
    <source>
        <dbReference type="SAM" id="MobiDB-lite"/>
    </source>
</evidence>
<dbReference type="SMART" id="SM00443">
    <property type="entry name" value="G_patch"/>
    <property type="match status" value="1"/>
</dbReference>
<dbReference type="SMART" id="SM00240">
    <property type="entry name" value="FHA"/>
    <property type="match status" value="1"/>
</dbReference>
<dbReference type="InterPro" id="IPR000467">
    <property type="entry name" value="G_patch_dom"/>
</dbReference>
<gene>
    <name evidence="4" type="ORF">NEZAVI_LOCUS4806</name>
</gene>
<reference evidence="4" key="1">
    <citation type="submission" date="2022-01" db="EMBL/GenBank/DDBJ databases">
        <authorList>
            <person name="King R."/>
        </authorList>
    </citation>
    <scope>NUCLEOTIDE SEQUENCE</scope>
</reference>
<dbReference type="PANTHER" id="PTHR23106">
    <property type="entry name" value="ANGIOGENIC FACTOR WITH G PATCH AND FHA DOMAINS 1"/>
    <property type="match status" value="1"/>
</dbReference>
<dbReference type="GO" id="GO:0003676">
    <property type="term" value="F:nucleic acid binding"/>
    <property type="evidence" value="ECO:0007669"/>
    <property type="project" value="InterPro"/>
</dbReference>
<protein>
    <recommendedName>
        <fullName evidence="6">Angiogenic factor with G patch and FHA domains 1</fullName>
    </recommendedName>
</protein>
<dbReference type="SUPFAM" id="SSF49879">
    <property type="entry name" value="SMAD/FHA domain"/>
    <property type="match status" value="1"/>
</dbReference>
<dbReference type="InterPro" id="IPR000253">
    <property type="entry name" value="FHA_dom"/>
</dbReference>
<name>A0A9P0H4C0_NEZVI</name>
<accession>A0A9P0H4C0</accession>
<feature type="region of interest" description="Disordered" evidence="1">
    <location>
        <begin position="417"/>
        <end position="439"/>
    </location>
</feature>
<keyword evidence="5" id="KW-1185">Reference proteome</keyword>
<dbReference type="PROSITE" id="PS50174">
    <property type="entry name" value="G_PATCH"/>
    <property type="match status" value="1"/>
</dbReference>
<dbReference type="OrthoDB" id="2538319at2759"/>
<dbReference type="Gene3D" id="2.60.200.20">
    <property type="match status" value="1"/>
</dbReference>
<feature type="domain" description="FHA" evidence="2">
    <location>
        <begin position="272"/>
        <end position="325"/>
    </location>
</feature>
<dbReference type="PROSITE" id="PS50006">
    <property type="entry name" value="FHA_DOMAIN"/>
    <property type="match status" value="1"/>
</dbReference>
<dbReference type="InterPro" id="IPR053027">
    <property type="entry name" value="AGGF1"/>
</dbReference>
<feature type="domain" description="G-patch" evidence="3">
    <location>
        <begin position="444"/>
        <end position="492"/>
    </location>
</feature>
<dbReference type="Pfam" id="PF17780">
    <property type="entry name" value="OCRE"/>
    <property type="match status" value="1"/>
</dbReference>
<evidence type="ECO:0000259" key="3">
    <source>
        <dbReference type="PROSITE" id="PS50174"/>
    </source>
</evidence>
<dbReference type="InterPro" id="IPR008984">
    <property type="entry name" value="SMAD_FHA_dom_sf"/>
</dbReference>
<dbReference type="Proteomes" id="UP001152798">
    <property type="component" value="Chromosome 2"/>
</dbReference>
<dbReference type="EMBL" id="OV725078">
    <property type="protein sequence ID" value="CAH1394275.1"/>
    <property type="molecule type" value="Genomic_DNA"/>
</dbReference>
<dbReference type="Pfam" id="PF01585">
    <property type="entry name" value="G-patch"/>
    <property type="match status" value="1"/>
</dbReference>
<dbReference type="PANTHER" id="PTHR23106:SF24">
    <property type="entry name" value="ANGIOGENIC FACTOR WITH G PATCH AND FHA DOMAINS 1"/>
    <property type="match status" value="1"/>
</dbReference>
<evidence type="ECO:0000259" key="2">
    <source>
        <dbReference type="PROSITE" id="PS50006"/>
    </source>
</evidence>
<evidence type="ECO:0000313" key="5">
    <source>
        <dbReference type="Proteomes" id="UP001152798"/>
    </source>
</evidence>
<evidence type="ECO:0000313" key="4">
    <source>
        <dbReference type="EMBL" id="CAH1394275.1"/>
    </source>
</evidence>
<dbReference type="Pfam" id="PF00498">
    <property type="entry name" value="FHA"/>
    <property type="match status" value="1"/>
</dbReference>